<proteinExistence type="predicted"/>
<feature type="chain" id="PRO_5017815548" description="CBM1 domain-containing protein" evidence="1">
    <location>
        <begin position="17"/>
        <end position="71"/>
    </location>
</feature>
<name>A0A3D8QP86_9HELO</name>
<evidence type="ECO:0000256" key="1">
    <source>
        <dbReference type="SAM" id="SignalP"/>
    </source>
</evidence>
<dbReference type="AlphaFoldDB" id="A0A3D8QP86"/>
<dbReference type="OrthoDB" id="4843349at2759"/>
<keyword evidence="1" id="KW-0732">Signal</keyword>
<organism evidence="2 3">
    <name type="scientific">Coleophoma cylindrospora</name>
    <dbReference type="NCBI Taxonomy" id="1849047"/>
    <lineage>
        <taxon>Eukaryota</taxon>
        <taxon>Fungi</taxon>
        <taxon>Dikarya</taxon>
        <taxon>Ascomycota</taxon>
        <taxon>Pezizomycotina</taxon>
        <taxon>Leotiomycetes</taxon>
        <taxon>Helotiales</taxon>
        <taxon>Dermateaceae</taxon>
        <taxon>Coleophoma</taxon>
    </lineage>
</organism>
<sequence length="71" mass="7671">MKLIYTVLAFTTLAMAAPASPNVEKRALPADCASVFWNTRATGGGWGCSASTNGVCTTYFWKTDPPYWSCN</sequence>
<dbReference type="EMBL" id="PDLM01000013">
    <property type="protein sequence ID" value="RDW63633.1"/>
    <property type="molecule type" value="Genomic_DNA"/>
</dbReference>
<evidence type="ECO:0008006" key="4">
    <source>
        <dbReference type="Google" id="ProtNLM"/>
    </source>
</evidence>
<dbReference type="Proteomes" id="UP000256645">
    <property type="component" value="Unassembled WGS sequence"/>
</dbReference>
<gene>
    <name evidence="2" type="ORF">BP6252_11178</name>
</gene>
<reference evidence="2 3" key="1">
    <citation type="journal article" date="2018" name="IMA Fungus">
        <title>IMA Genome-F 9: Draft genome sequence of Annulohypoxylon stygium, Aspergillus mulundensis, Berkeleyomyces basicola (syn. Thielaviopsis basicola), Ceratocystis smalleyi, two Cercospora beticola strains, Coleophoma cylindrospora, Fusarium fracticaudum, Phialophora cf. hyalina, and Morchella septimelata.</title>
        <authorList>
            <person name="Wingfield B.D."/>
            <person name="Bills G.F."/>
            <person name="Dong Y."/>
            <person name="Huang W."/>
            <person name="Nel W.J."/>
            <person name="Swalarsk-Parry B.S."/>
            <person name="Vaghefi N."/>
            <person name="Wilken P.M."/>
            <person name="An Z."/>
            <person name="de Beer Z.W."/>
            <person name="De Vos L."/>
            <person name="Chen L."/>
            <person name="Duong T.A."/>
            <person name="Gao Y."/>
            <person name="Hammerbacher A."/>
            <person name="Kikkert J.R."/>
            <person name="Li Y."/>
            <person name="Li H."/>
            <person name="Li K."/>
            <person name="Li Q."/>
            <person name="Liu X."/>
            <person name="Ma X."/>
            <person name="Naidoo K."/>
            <person name="Pethybridge S.J."/>
            <person name="Sun J."/>
            <person name="Steenkamp E.T."/>
            <person name="van der Nest M.A."/>
            <person name="van Wyk S."/>
            <person name="Wingfield M.J."/>
            <person name="Xiong C."/>
            <person name="Yue Q."/>
            <person name="Zhang X."/>
        </authorList>
    </citation>
    <scope>NUCLEOTIDE SEQUENCE [LARGE SCALE GENOMIC DNA]</scope>
    <source>
        <strain evidence="2 3">BP6252</strain>
    </source>
</reference>
<evidence type="ECO:0000313" key="3">
    <source>
        <dbReference type="Proteomes" id="UP000256645"/>
    </source>
</evidence>
<comment type="caution">
    <text evidence="2">The sequence shown here is derived from an EMBL/GenBank/DDBJ whole genome shotgun (WGS) entry which is preliminary data.</text>
</comment>
<keyword evidence="3" id="KW-1185">Reference proteome</keyword>
<accession>A0A3D8QP86</accession>
<evidence type="ECO:0000313" key="2">
    <source>
        <dbReference type="EMBL" id="RDW63633.1"/>
    </source>
</evidence>
<feature type="signal peptide" evidence="1">
    <location>
        <begin position="1"/>
        <end position="16"/>
    </location>
</feature>
<protein>
    <recommendedName>
        <fullName evidence="4">CBM1 domain-containing protein</fullName>
    </recommendedName>
</protein>